<keyword evidence="1" id="KW-1133">Transmembrane helix</keyword>
<keyword evidence="1" id="KW-0472">Membrane</keyword>
<gene>
    <name evidence="2" type="ORF">APT59_14850</name>
</gene>
<dbReference type="Proteomes" id="UP000064137">
    <property type="component" value="Chromosome"/>
</dbReference>
<evidence type="ECO:0000313" key="2">
    <source>
        <dbReference type="EMBL" id="ALZ85412.1"/>
    </source>
</evidence>
<sequence length="64" mass="6996">MLIRLRHHASLGGINIVVHSLQQRYGWRVGKVRKGIACLSVHLARFVVESGAILISLLAAAILI</sequence>
<reference evidence="2 3" key="1">
    <citation type="submission" date="2016-01" db="EMBL/GenBank/DDBJ databases">
        <title>Annotation of Pseudomonas oryzihabitans USDA-ARS-USMARC-56511.</title>
        <authorList>
            <person name="Harhay G.P."/>
            <person name="Harhay D.M."/>
            <person name="Smith T.P.L."/>
            <person name="Bono J.L."/>
            <person name="Heaton M.P."/>
            <person name="Clawson M.L."/>
            <person name="Chitko-Mckown C.G."/>
            <person name="Capik S.F."/>
            <person name="DeDonder K.D."/>
            <person name="Apley M.D."/>
            <person name="Lubbers B.V."/>
            <person name="White B.J."/>
            <person name="Larson R.L."/>
        </authorList>
    </citation>
    <scope>NUCLEOTIDE SEQUENCE [LARGE SCALE GENOMIC DNA]</scope>
    <source>
        <strain evidence="2 3">USDA-ARS-USMARC-56511</strain>
    </source>
</reference>
<organism evidence="2 3">
    <name type="scientific">Pseudomonas oryzihabitans</name>
    <dbReference type="NCBI Taxonomy" id="47885"/>
    <lineage>
        <taxon>Bacteria</taxon>
        <taxon>Pseudomonadati</taxon>
        <taxon>Pseudomonadota</taxon>
        <taxon>Gammaproteobacteria</taxon>
        <taxon>Pseudomonadales</taxon>
        <taxon>Pseudomonadaceae</taxon>
        <taxon>Pseudomonas</taxon>
    </lineage>
</organism>
<dbReference type="AlphaFoldDB" id="A0A0U4X1X7"/>
<evidence type="ECO:0000313" key="3">
    <source>
        <dbReference type="Proteomes" id="UP000064137"/>
    </source>
</evidence>
<keyword evidence="1" id="KW-0812">Transmembrane</keyword>
<accession>A0A0U4X1X7</accession>
<evidence type="ECO:0000256" key="1">
    <source>
        <dbReference type="SAM" id="Phobius"/>
    </source>
</evidence>
<feature type="transmembrane region" description="Helical" evidence="1">
    <location>
        <begin position="43"/>
        <end position="63"/>
    </location>
</feature>
<proteinExistence type="predicted"/>
<name>A0A0U4X1X7_9PSED</name>
<protein>
    <submittedName>
        <fullName evidence="2">Uncharacterized protein</fullName>
    </submittedName>
</protein>
<dbReference type="EMBL" id="CP013987">
    <property type="protein sequence ID" value="ALZ85412.1"/>
    <property type="molecule type" value="Genomic_DNA"/>
</dbReference>
<dbReference type="KEGG" id="por:APT59_14850"/>